<dbReference type="Pfam" id="PF20398">
    <property type="entry name" value="DUF6691"/>
    <property type="match status" value="1"/>
</dbReference>
<sequence>MGNATLRISALVSGLLFGIGMALSGMTNPENVIGFLDVTGAWNPSLVFVMGGALLIFAPAYHFLIKPQAKALSGDVLSLPTKVQLDSKLIYGAALFGVGWGLAGICPGPAITSLAFGNLDIAIFIASMVSGSLLAKYVAAPSPQMVSQN</sequence>
<comment type="caution">
    <text evidence="1">The sequence shown here is derived from an EMBL/GenBank/DDBJ whole genome shotgun (WGS) entry which is preliminary data.</text>
</comment>
<dbReference type="RefSeq" id="WP_006961100.1">
    <property type="nucleotide sequence ID" value="NZ_CP063052.1"/>
</dbReference>
<organism evidence="1">
    <name type="scientific">Vibrio coralliilyticus</name>
    <dbReference type="NCBI Taxonomy" id="190893"/>
    <lineage>
        <taxon>Bacteria</taxon>
        <taxon>Pseudomonadati</taxon>
        <taxon>Pseudomonadota</taxon>
        <taxon>Gammaproteobacteria</taxon>
        <taxon>Vibrionales</taxon>
        <taxon>Vibrionaceae</taxon>
        <taxon>Vibrio</taxon>
    </lineage>
</organism>
<evidence type="ECO:0000313" key="1">
    <source>
        <dbReference type="EMBL" id="KJY77216.1"/>
    </source>
</evidence>
<dbReference type="EMBL" id="JXXR01000002">
    <property type="protein sequence ID" value="KJY77216.1"/>
    <property type="molecule type" value="Genomic_DNA"/>
</dbReference>
<accession>A0A837G9W7</accession>
<proteinExistence type="predicted"/>
<reference evidence="1" key="1">
    <citation type="journal article" date="2015" name="BMC Genomics">
        <title>Genome mining reveals unlocked bioactive potential of marine Gram-negative bacteria.</title>
        <authorList>
            <person name="Machado H."/>
            <person name="Sonnenschein E.C."/>
            <person name="Melchiorsen J."/>
            <person name="Gram L."/>
        </authorList>
    </citation>
    <scope>NUCLEOTIDE SEQUENCE</scope>
    <source>
        <strain evidence="1">S2052</strain>
    </source>
</reference>
<protein>
    <submittedName>
        <fullName evidence="1">Transporter</fullName>
    </submittedName>
</protein>
<gene>
    <name evidence="1" type="ORF">TW71_05205</name>
</gene>
<dbReference type="AlphaFoldDB" id="A0A837G9W7"/>
<name>A0A837G9W7_9VIBR</name>
<dbReference type="InterPro" id="IPR046513">
    <property type="entry name" value="DUF6691"/>
</dbReference>